<evidence type="ECO:0000313" key="2">
    <source>
        <dbReference type="EMBL" id="QGM26852.1"/>
    </source>
</evidence>
<accession>A0AAP9KII5</accession>
<sequence length="370" mass="42225">MMTLRIAYFINTLKSTNWGGQATSTGIQHLIAREYPEAEFVPIDLPDLPFKKLKLLRAYYEKKLLQALTHNDHKNILFFLKKMNIQENFFDGFTHVCFNGEGAVHYKSGHLIRFLGLLYLAKYKNKKVASINQTVDLNNQHKLDKAVAQVYGLCDFISVREPISYHYLKSIGLNQVNLIPDAVYGLPKLSENEITSTLDKFGLVNQKFITMTGSSSLNRDAKSFHQMQKIIDLLVKSQHLPIVFLSNAKTDQYLIRQIIDSDEQLAKNIQIVTSAEAHFNEAIALISGSEILIGGRQHPNIFAFIYKTPYLPLDGNTFKNLGVAQLQDYSIEPLKWDCDADYFNSKLEQALSFSKEQFKDIVIQNFKIFG</sequence>
<organism evidence="2 3">
    <name type="scientific">Acinetobacter towneri</name>
    <dbReference type="NCBI Taxonomy" id="202956"/>
    <lineage>
        <taxon>Bacteria</taxon>
        <taxon>Pseudomonadati</taxon>
        <taxon>Pseudomonadota</taxon>
        <taxon>Gammaproteobacteria</taxon>
        <taxon>Moraxellales</taxon>
        <taxon>Moraxellaceae</taxon>
        <taxon>Acinetobacter</taxon>
    </lineage>
</organism>
<dbReference type="AlphaFoldDB" id="A0AAP9KII5"/>
<dbReference type="PANTHER" id="PTHR36836:SF1">
    <property type="entry name" value="COLANIC ACID BIOSYNTHESIS PROTEIN WCAK"/>
    <property type="match status" value="1"/>
</dbReference>
<reference evidence="3" key="1">
    <citation type="submission" date="2019-11" db="EMBL/GenBank/DDBJ databases">
        <title>Escherichia coli 1916D6.</title>
        <authorList>
            <person name="Yao H."/>
            <person name="Du X."/>
            <person name="Yu R."/>
            <person name="Li A."/>
        </authorList>
    </citation>
    <scope>NUCLEOTIDE SEQUENCE [LARGE SCALE GENOMIC DNA]</scope>
    <source>
        <strain evidence="3">19110F47</strain>
    </source>
</reference>
<dbReference type="EMBL" id="CP046045">
    <property type="protein sequence ID" value="QGM26852.1"/>
    <property type="molecule type" value="Genomic_DNA"/>
</dbReference>
<evidence type="ECO:0000313" key="3">
    <source>
        <dbReference type="Proteomes" id="UP000405075"/>
    </source>
</evidence>
<dbReference type="Pfam" id="PF04230">
    <property type="entry name" value="PS_pyruv_trans"/>
    <property type="match status" value="1"/>
</dbReference>
<evidence type="ECO:0000259" key="1">
    <source>
        <dbReference type="Pfam" id="PF04230"/>
    </source>
</evidence>
<feature type="domain" description="Polysaccharide pyruvyl transferase" evidence="1">
    <location>
        <begin position="19"/>
        <end position="313"/>
    </location>
</feature>
<protein>
    <recommendedName>
        <fullName evidence="1">Polysaccharide pyruvyl transferase domain-containing protein</fullName>
    </recommendedName>
</protein>
<dbReference type="Proteomes" id="UP000405075">
    <property type="component" value="Chromosome"/>
</dbReference>
<dbReference type="PANTHER" id="PTHR36836">
    <property type="entry name" value="COLANIC ACID BIOSYNTHESIS PROTEIN WCAK"/>
    <property type="match status" value="1"/>
</dbReference>
<gene>
    <name evidence="2" type="ORF">GJD93_03710</name>
</gene>
<name>A0AAP9KII5_9GAMM</name>
<proteinExistence type="predicted"/>
<dbReference type="InterPro" id="IPR007345">
    <property type="entry name" value="Polysacch_pyruvyl_Trfase"/>
</dbReference>